<reference evidence="2" key="1">
    <citation type="submission" date="2020-07" db="EMBL/GenBank/DDBJ databases">
        <title>Metabolic diversity and evolutionary history of the archaeal phylum ###Micrarchaeota### uncovered from a freshwater lake metagenome.</title>
        <authorList>
            <person name="Kadnikov V.V."/>
            <person name="Savvichev A.S."/>
            <person name="Mardanov A.V."/>
            <person name="Beletsky A.V."/>
            <person name="Chupakov A.V."/>
            <person name="Kokryatskaya N.M."/>
            <person name="Pimenov N.V."/>
            <person name="Ravin N.V."/>
        </authorList>
    </citation>
    <scope>NUCLEOTIDE SEQUENCE [LARGE SCALE GENOMIC DNA]</scope>
</reference>
<protein>
    <recommendedName>
        <fullName evidence="3">Bacteriocin-protection protein, YdeI/OmpD-associated family</fullName>
    </recommendedName>
</protein>
<proteinExistence type="predicted"/>
<name>A0A7D6BLC4_FERL1</name>
<evidence type="ECO:0008006" key="3">
    <source>
        <dbReference type="Google" id="ProtNLM"/>
    </source>
</evidence>
<evidence type="ECO:0000313" key="1">
    <source>
        <dbReference type="EMBL" id="QLJ52676.1"/>
    </source>
</evidence>
<evidence type="ECO:0000313" key="2">
    <source>
        <dbReference type="Proteomes" id="UP000510821"/>
    </source>
</evidence>
<dbReference type="Proteomes" id="UP000510821">
    <property type="component" value="Chromosome"/>
</dbReference>
<dbReference type="EMBL" id="CP058998">
    <property type="protein sequence ID" value="QLJ52676.1"/>
    <property type="molecule type" value="Genomic_DNA"/>
</dbReference>
<dbReference type="KEGG" id="flt:Sv326_0501"/>
<accession>A0A7D6BLC4</accession>
<dbReference type="Pfam" id="PF13376">
    <property type="entry name" value="OmdA"/>
    <property type="match status" value="1"/>
</dbReference>
<dbReference type="AlphaFoldDB" id="A0A7D6BLC4"/>
<organism evidence="1 2">
    <name type="scientific">Fermentimicrarchaeum limneticum</name>
    <dbReference type="NCBI Taxonomy" id="2795018"/>
    <lineage>
        <taxon>Archaea</taxon>
        <taxon>Candidatus Micrarchaeota</taxon>
        <taxon>Candidatus Fermentimicrarchaeales</taxon>
        <taxon>Candidatus Fermentimicrarchaeaceae</taxon>
        <taxon>Candidatus Fermentimicrarchaeum</taxon>
    </lineage>
</organism>
<gene>
    <name evidence="1" type="ORF">Sv326_0501</name>
</gene>
<sequence length="188" mass="22153">MKIGKTFYAADRKTWHSWLAKNYKKENEIWLVYYRKASGKPRIPYNDAVEEALSFGWIDSIVKNIDDERFAQRFSPRRPGSQLSQMNKERVRKLIKQGRMTPTGLAAIAHTFKADSEEDFTISEDILGAIKENADAWVHFRRFPESYKRIRIAYIESQRRHGTEAFKRSLQNFIRMTARGKRFGSVRE</sequence>